<evidence type="ECO:0000313" key="1">
    <source>
        <dbReference type="EMBL" id="TRZ03907.1"/>
    </source>
</evidence>
<name>A0A553RNZ2_9TELE</name>
<keyword evidence="2" id="KW-1185">Reference proteome</keyword>
<proteinExistence type="predicted"/>
<gene>
    <name evidence="1" type="ORF">DNTS_011093</name>
</gene>
<reference evidence="1 2" key="1">
    <citation type="journal article" date="2019" name="Sci. Data">
        <title>Hybrid genome assembly and annotation of Danionella translucida.</title>
        <authorList>
            <person name="Kadobianskyi M."/>
            <person name="Schulze L."/>
            <person name="Schuelke M."/>
            <person name="Judkewitz B."/>
        </authorList>
    </citation>
    <scope>NUCLEOTIDE SEQUENCE [LARGE SCALE GENOMIC DNA]</scope>
    <source>
        <strain evidence="1 2">Bolton</strain>
    </source>
</reference>
<dbReference type="OrthoDB" id="43906at2759"/>
<protein>
    <submittedName>
        <fullName evidence="1">Uncharacterized protein</fullName>
    </submittedName>
</protein>
<dbReference type="AlphaFoldDB" id="A0A553RNZ2"/>
<sequence length="268" mass="28775">MAYVVIPDQKHMLVPEPAHPESPCCDCDDTDVRGRMQVKIVMGCCQRLVGSTHMGGGQGSVSEGMTGNGRSQEIFHSVDFPLFSTLFFTAEIENQEAGPPPPSPTPGCVLTPALSTDECYFIEPWRDLPLLPQEERDGRVVQESLGRGCENLRASVSLAHVVTVRRTAAPINSSEETTELWLSGESERAEKPLPGRLSDFSSPSLSALRESSFFTSFTDNMSSMKNDVSCLLEAAIGVAESPVKAPSPAAVSSARLRLSSALALCSKA</sequence>
<accession>A0A553RNZ2</accession>
<organism evidence="1 2">
    <name type="scientific">Danionella cerebrum</name>
    <dbReference type="NCBI Taxonomy" id="2873325"/>
    <lineage>
        <taxon>Eukaryota</taxon>
        <taxon>Metazoa</taxon>
        <taxon>Chordata</taxon>
        <taxon>Craniata</taxon>
        <taxon>Vertebrata</taxon>
        <taxon>Euteleostomi</taxon>
        <taxon>Actinopterygii</taxon>
        <taxon>Neopterygii</taxon>
        <taxon>Teleostei</taxon>
        <taxon>Ostariophysi</taxon>
        <taxon>Cypriniformes</taxon>
        <taxon>Danionidae</taxon>
        <taxon>Danioninae</taxon>
        <taxon>Danionella</taxon>
    </lineage>
</organism>
<comment type="caution">
    <text evidence="1">The sequence shown here is derived from an EMBL/GenBank/DDBJ whole genome shotgun (WGS) entry which is preliminary data.</text>
</comment>
<dbReference type="Proteomes" id="UP000316079">
    <property type="component" value="Unassembled WGS sequence"/>
</dbReference>
<dbReference type="EMBL" id="SRMA01002883">
    <property type="protein sequence ID" value="TRZ03907.1"/>
    <property type="molecule type" value="Genomic_DNA"/>
</dbReference>
<evidence type="ECO:0000313" key="2">
    <source>
        <dbReference type="Proteomes" id="UP000316079"/>
    </source>
</evidence>